<dbReference type="EMBL" id="JAUCMV010000001">
    <property type="protein sequence ID" value="KAK0425600.1"/>
    <property type="molecule type" value="Genomic_DNA"/>
</dbReference>
<proteinExistence type="predicted"/>
<comment type="caution">
    <text evidence="2">The sequence shown here is derived from an EMBL/GenBank/DDBJ whole genome shotgun (WGS) entry which is preliminary data.</text>
</comment>
<reference evidence="2" key="1">
    <citation type="submission" date="2023-06" db="EMBL/GenBank/DDBJ databases">
        <title>Genomic analysis of the entomopathogenic nematode Steinernema hermaphroditum.</title>
        <authorList>
            <person name="Schwarz E.M."/>
            <person name="Heppert J.K."/>
            <person name="Baniya A."/>
            <person name="Schwartz H.T."/>
            <person name="Tan C.-H."/>
            <person name="Antoshechkin I."/>
            <person name="Sternberg P.W."/>
            <person name="Goodrich-Blair H."/>
            <person name="Dillman A.R."/>
        </authorList>
    </citation>
    <scope>NUCLEOTIDE SEQUENCE</scope>
    <source>
        <strain evidence="2">PS9179</strain>
        <tissue evidence="2">Whole animal</tissue>
    </source>
</reference>
<organism evidence="2 3">
    <name type="scientific">Steinernema hermaphroditum</name>
    <dbReference type="NCBI Taxonomy" id="289476"/>
    <lineage>
        <taxon>Eukaryota</taxon>
        <taxon>Metazoa</taxon>
        <taxon>Ecdysozoa</taxon>
        <taxon>Nematoda</taxon>
        <taxon>Chromadorea</taxon>
        <taxon>Rhabditida</taxon>
        <taxon>Tylenchina</taxon>
        <taxon>Panagrolaimomorpha</taxon>
        <taxon>Strongyloidoidea</taxon>
        <taxon>Steinernematidae</taxon>
        <taxon>Steinernema</taxon>
    </lineage>
</organism>
<dbReference type="AlphaFoldDB" id="A0AA39M9M4"/>
<evidence type="ECO:0000313" key="3">
    <source>
        <dbReference type="Proteomes" id="UP001175271"/>
    </source>
</evidence>
<keyword evidence="1" id="KW-0175">Coiled coil</keyword>
<feature type="coiled-coil region" evidence="1">
    <location>
        <begin position="65"/>
        <end position="92"/>
    </location>
</feature>
<gene>
    <name evidence="2" type="ORF">QR680_009281</name>
</gene>
<keyword evidence="3" id="KW-1185">Reference proteome</keyword>
<evidence type="ECO:0000313" key="2">
    <source>
        <dbReference type="EMBL" id="KAK0425600.1"/>
    </source>
</evidence>
<dbReference type="Proteomes" id="UP001175271">
    <property type="component" value="Unassembled WGS sequence"/>
</dbReference>
<sequence length="279" mass="31845">MPKLSRQNQHLKKVTARSVVMRKKKAAERLASLRSEVARSHALVAEQARAITDLENRLHHELVMRESVDEENRQLRLQIAHDEAENAHLQQKMASKDGQIAFWKIQTQAQQRLAQTNRPPIRLPRRTVPIASSWFCKKAKAIFADAIGYCMELCDLNPLLGFNGSDFASSMLGLSVDTLLKFRREEHSIETVINGKSYRLLPSCRRGNAISKREQWKRAAHDADPYIVHLIEEYIDHCYRSCTPVVLEEILDNLLGRPEAFETAPKSVSSLRNILLGMD</sequence>
<name>A0AA39M9M4_9BILA</name>
<protein>
    <submittedName>
        <fullName evidence="2">Uncharacterized protein</fullName>
    </submittedName>
</protein>
<accession>A0AA39M9M4</accession>
<evidence type="ECO:0000256" key="1">
    <source>
        <dbReference type="SAM" id="Coils"/>
    </source>
</evidence>